<keyword evidence="4" id="KW-1185">Reference proteome</keyword>
<feature type="compositionally biased region" description="Polar residues" evidence="1">
    <location>
        <begin position="1"/>
        <end position="13"/>
    </location>
</feature>
<comment type="caution">
    <text evidence="3">The sequence shown here is derived from an EMBL/GenBank/DDBJ whole genome shotgun (WGS) entry which is preliminary data.</text>
</comment>
<feature type="region of interest" description="Disordered" evidence="1">
    <location>
        <begin position="1"/>
        <end position="25"/>
    </location>
</feature>
<sequence>MMGNESAESASTKARQEGKRLSEIEKSRNEAASTASGVGRQLAFAGIAVVWLLRSEAERPFTPWLFTALILLCVALLVDFSQYVWCTNRWRKLYKELYAKHKNDEALVDIPDVLSDSMWKFFWWKIGILFSGYFLLIIGASLRLRLFA</sequence>
<dbReference type="AlphaFoldDB" id="A0A7W3U5U4"/>
<accession>A0A7W3U5U4</accession>
<evidence type="ECO:0000313" key="4">
    <source>
        <dbReference type="Proteomes" id="UP000552587"/>
    </source>
</evidence>
<dbReference type="EMBL" id="JACHTE010000009">
    <property type="protein sequence ID" value="MBB1089466.1"/>
    <property type="molecule type" value="Genomic_DNA"/>
</dbReference>
<feature type="transmembrane region" description="Helical" evidence="2">
    <location>
        <begin position="31"/>
        <end position="53"/>
    </location>
</feature>
<organism evidence="3 4">
    <name type="scientific">Marilutibacter penaei</name>
    <dbReference type="NCBI Taxonomy" id="2759900"/>
    <lineage>
        <taxon>Bacteria</taxon>
        <taxon>Pseudomonadati</taxon>
        <taxon>Pseudomonadota</taxon>
        <taxon>Gammaproteobacteria</taxon>
        <taxon>Lysobacterales</taxon>
        <taxon>Lysobacteraceae</taxon>
        <taxon>Marilutibacter</taxon>
    </lineage>
</organism>
<evidence type="ECO:0000256" key="2">
    <source>
        <dbReference type="SAM" id="Phobius"/>
    </source>
</evidence>
<evidence type="ECO:0000313" key="3">
    <source>
        <dbReference type="EMBL" id="MBB1089466.1"/>
    </source>
</evidence>
<reference evidence="3 4" key="1">
    <citation type="submission" date="2020-07" db="EMBL/GenBank/DDBJ databases">
        <authorList>
            <person name="Xu S."/>
            <person name="Li A."/>
        </authorList>
    </citation>
    <scope>NUCLEOTIDE SEQUENCE [LARGE SCALE GENOMIC DNA]</scope>
    <source>
        <strain evidence="3 4">SG-8</strain>
    </source>
</reference>
<dbReference type="Proteomes" id="UP000552587">
    <property type="component" value="Unassembled WGS sequence"/>
</dbReference>
<protein>
    <recommendedName>
        <fullName evidence="5">Transmembrane protein</fullName>
    </recommendedName>
</protein>
<feature type="transmembrane region" description="Helical" evidence="2">
    <location>
        <begin position="121"/>
        <end position="142"/>
    </location>
</feature>
<proteinExistence type="predicted"/>
<gene>
    <name evidence="3" type="ORF">H4F99_13360</name>
</gene>
<keyword evidence="2" id="KW-1133">Transmembrane helix</keyword>
<dbReference type="RefSeq" id="WP_182670285.1">
    <property type="nucleotide sequence ID" value="NZ_JACHTE010000009.1"/>
</dbReference>
<keyword evidence="2" id="KW-0472">Membrane</keyword>
<feature type="transmembrane region" description="Helical" evidence="2">
    <location>
        <begin position="65"/>
        <end position="85"/>
    </location>
</feature>
<evidence type="ECO:0008006" key="5">
    <source>
        <dbReference type="Google" id="ProtNLM"/>
    </source>
</evidence>
<name>A0A7W3U5U4_9GAMM</name>
<keyword evidence="2" id="KW-0812">Transmembrane</keyword>
<feature type="compositionally biased region" description="Basic and acidic residues" evidence="1">
    <location>
        <begin position="14"/>
        <end position="25"/>
    </location>
</feature>
<evidence type="ECO:0000256" key="1">
    <source>
        <dbReference type="SAM" id="MobiDB-lite"/>
    </source>
</evidence>